<evidence type="ECO:0000256" key="2">
    <source>
        <dbReference type="ARBA" id="ARBA00022723"/>
    </source>
</evidence>
<evidence type="ECO:0000256" key="1">
    <source>
        <dbReference type="ARBA" id="ARBA00005495"/>
    </source>
</evidence>
<feature type="domain" description="CENP-V/GFA" evidence="6">
    <location>
        <begin position="219"/>
        <end position="327"/>
    </location>
</feature>
<keyword evidence="3" id="KW-0862">Zinc</keyword>
<organism evidence="7 8">
    <name type="scientific">Coniochaeta hoffmannii</name>
    <dbReference type="NCBI Taxonomy" id="91930"/>
    <lineage>
        <taxon>Eukaryota</taxon>
        <taxon>Fungi</taxon>
        <taxon>Dikarya</taxon>
        <taxon>Ascomycota</taxon>
        <taxon>Pezizomycotina</taxon>
        <taxon>Sordariomycetes</taxon>
        <taxon>Sordariomycetidae</taxon>
        <taxon>Coniochaetales</taxon>
        <taxon>Coniochaetaceae</taxon>
        <taxon>Coniochaeta</taxon>
    </lineage>
</organism>
<keyword evidence="8" id="KW-1185">Reference proteome</keyword>
<evidence type="ECO:0000256" key="4">
    <source>
        <dbReference type="ARBA" id="ARBA00023239"/>
    </source>
</evidence>
<dbReference type="PANTHER" id="PTHR33337">
    <property type="entry name" value="GFA DOMAIN-CONTAINING PROTEIN"/>
    <property type="match status" value="1"/>
</dbReference>
<dbReference type="Proteomes" id="UP001174691">
    <property type="component" value="Unassembled WGS sequence"/>
</dbReference>
<evidence type="ECO:0000259" key="6">
    <source>
        <dbReference type="Pfam" id="PF04828"/>
    </source>
</evidence>
<evidence type="ECO:0000313" key="8">
    <source>
        <dbReference type="Proteomes" id="UP001174691"/>
    </source>
</evidence>
<keyword evidence="5" id="KW-0732">Signal</keyword>
<dbReference type="InterPro" id="IPR011057">
    <property type="entry name" value="Mss4-like_sf"/>
</dbReference>
<feature type="chain" id="PRO_5041420321" evidence="5">
    <location>
        <begin position="18"/>
        <end position="369"/>
    </location>
</feature>
<accession>A0AA38RBC4</accession>
<dbReference type="PANTHER" id="PTHR33337:SF40">
    <property type="entry name" value="CENP-V_GFA DOMAIN-CONTAINING PROTEIN-RELATED"/>
    <property type="match status" value="1"/>
</dbReference>
<proteinExistence type="inferred from homology"/>
<reference evidence="7" key="1">
    <citation type="submission" date="2022-07" db="EMBL/GenBank/DDBJ databases">
        <title>Fungi with potential for degradation of polypropylene.</title>
        <authorList>
            <person name="Gostincar C."/>
        </authorList>
    </citation>
    <scope>NUCLEOTIDE SEQUENCE</scope>
    <source>
        <strain evidence="7">EXF-13287</strain>
    </source>
</reference>
<gene>
    <name evidence="7" type="ORF">NKR19_g8580</name>
</gene>
<dbReference type="GO" id="GO:0016846">
    <property type="term" value="F:carbon-sulfur lyase activity"/>
    <property type="evidence" value="ECO:0007669"/>
    <property type="project" value="InterPro"/>
</dbReference>
<comment type="similarity">
    <text evidence="1">Belongs to the Gfa family.</text>
</comment>
<evidence type="ECO:0000256" key="5">
    <source>
        <dbReference type="SAM" id="SignalP"/>
    </source>
</evidence>
<dbReference type="EMBL" id="JANBVN010000178">
    <property type="protein sequence ID" value="KAJ9134679.1"/>
    <property type="molecule type" value="Genomic_DNA"/>
</dbReference>
<keyword evidence="2" id="KW-0479">Metal-binding</keyword>
<name>A0AA38RBC4_9PEZI</name>
<dbReference type="SUPFAM" id="SSF51316">
    <property type="entry name" value="Mss4-like"/>
    <property type="match status" value="1"/>
</dbReference>
<dbReference type="Pfam" id="PF04828">
    <property type="entry name" value="GFA"/>
    <property type="match status" value="1"/>
</dbReference>
<evidence type="ECO:0000313" key="7">
    <source>
        <dbReference type="EMBL" id="KAJ9134679.1"/>
    </source>
</evidence>
<evidence type="ECO:0000256" key="3">
    <source>
        <dbReference type="ARBA" id="ARBA00022833"/>
    </source>
</evidence>
<keyword evidence="4" id="KW-0456">Lyase</keyword>
<dbReference type="AlphaFoldDB" id="A0AA38RBC4"/>
<sequence length="369" mass="40303">MLFTLLDISCLCGRATQQITVRGGHDQRQSALDALVAYSPTPHSTSYFCATCGCHVFVCATDASTIPGHENDTEECQWAVATGTIVGGQDTEGSKPGLSSAEDQSNDVLSKWDWMHDRVPETMDGGISVWINNVSEAPSDSKAGLFVATYDTGATLPASCHCRTVRFHITRPDASSVLPESGFPDLMLPYCRTDPKIVQNPSDVKWWLCGPERTKYLAGTCACRSCRLASGFEIQAWAFVPRSNIFMHLPASPSDEAREPKKLEFESVSSATFKSYESSPGVVREFCPRCGATVFWHNTERPELIDVSVGLLEAPDGARAESWLEWWTGRVSFAEEAGEQTRGHGIASQRATSLIQSLEHGLSLRNNNG</sequence>
<dbReference type="Gene3D" id="3.90.1590.10">
    <property type="entry name" value="glutathione-dependent formaldehyde- activating enzyme (gfa)"/>
    <property type="match status" value="1"/>
</dbReference>
<comment type="caution">
    <text evidence="7">The sequence shown here is derived from an EMBL/GenBank/DDBJ whole genome shotgun (WGS) entry which is preliminary data.</text>
</comment>
<protein>
    <submittedName>
        <fullName evidence="7">Glutathione-dependent formaldehyde-activating enzyme</fullName>
    </submittedName>
</protein>
<dbReference type="InterPro" id="IPR006913">
    <property type="entry name" value="CENP-V/GFA"/>
</dbReference>
<dbReference type="GO" id="GO:0046872">
    <property type="term" value="F:metal ion binding"/>
    <property type="evidence" value="ECO:0007669"/>
    <property type="project" value="UniProtKB-KW"/>
</dbReference>
<feature type="signal peptide" evidence="5">
    <location>
        <begin position="1"/>
        <end position="17"/>
    </location>
</feature>